<reference evidence="2 3" key="1">
    <citation type="submission" date="2016-10" db="EMBL/GenBank/DDBJ databases">
        <authorList>
            <person name="de Groot N.N."/>
        </authorList>
    </citation>
    <scope>NUCLEOTIDE SEQUENCE [LARGE SCALE GENOMIC DNA]</scope>
    <source>
        <strain evidence="2 3">DSM 22126</strain>
    </source>
</reference>
<dbReference type="eggNOG" id="COG2230">
    <property type="taxonomic scope" value="Bacteria"/>
</dbReference>
<dbReference type="RefSeq" id="WP_083371135.1">
    <property type="nucleotide sequence ID" value="NZ_LT629776.1"/>
</dbReference>
<sequence>MSEIVPDTKDWTWVLERPCPDCGLDAREITPEAVGPAVRASVPRYVAALASDDVAERPDPATWSVLEYAAHVRDVFGIFEERLALMLGEENPHFPNWDQDATAVAGRYDAQDPQQVGAELTGAGVRVAAAFDAVEPGQWERAGLRSNGSAFTVHTLGQYFVHDVVHHLHDVGAD</sequence>
<dbReference type="Pfam" id="PF12867">
    <property type="entry name" value="DinB_2"/>
    <property type="match status" value="1"/>
</dbReference>
<dbReference type="OrthoDB" id="3376896at2"/>
<evidence type="ECO:0000259" key="1">
    <source>
        <dbReference type="Pfam" id="PF12867"/>
    </source>
</evidence>
<dbReference type="SUPFAM" id="SSF109854">
    <property type="entry name" value="DinB/YfiT-like putative metalloenzymes"/>
    <property type="match status" value="1"/>
</dbReference>
<dbReference type="Gene3D" id="1.20.120.450">
    <property type="entry name" value="dinb family like domain"/>
    <property type="match status" value="1"/>
</dbReference>
<dbReference type="AlphaFoldDB" id="A0A1H1LWK3"/>
<dbReference type="STRING" id="545619.SAMN04489860_0058"/>
<gene>
    <name evidence="2" type="ORF">SAMN04489860_0058</name>
</gene>
<dbReference type="InterPro" id="IPR034660">
    <property type="entry name" value="DinB/YfiT-like"/>
</dbReference>
<feature type="domain" description="DinB-like" evidence="1">
    <location>
        <begin position="38"/>
        <end position="169"/>
    </location>
</feature>
<dbReference type="Proteomes" id="UP000185663">
    <property type="component" value="Chromosome I"/>
</dbReference>
<protein>
    <submittedName>
        <fullName evidence="2">DinB superfamily protein</fullName>
    </submittedName>
</protein>
<name>A0A1H1LWK3_9CELL</name>
<evidence type="ECO:0000313" key="3">
    <source>
        <dbReference type="Proteomes" id="UP000185663"/>
    </source>
</evidence>
<dbReference type="InterPro" id="IPR024775">
    <property type="entry name" value="DinB-like"/>
</dbReference>
<evidence type="ECO:0000313" key="2">
    <source>
        <dbReference type="EMBL" id="SDR78974.1"/>
    </source>
</evidence>
<dbReference type="EMBL" id="LT629776">
    <property type="protein sequence ID" value="SDR78974.1"/>
    <property type="molecule type" value="Genomic_DNA"/>
</dbReference>
<organism evidence="2 3">
    <name type="scientific">Paraoerskovia marina</name>
    <dbReference type="NCBI Taxonomy" id="545619"/>
    <lineage>
        <taxon>Bacteria</taxon>
        <taxon>Bacillati</taxon>
        <taxon>Actinomycetota</taxon>
        <taxon>Actinomycetes</taxon>
        <taxon>Micrococcales</taxon>
        <taxon>Cellulomonadaceae</taxon>
        <taxon>Paraoerskovia</taxon>
    </lineage>
</organism>
<proteinExistence type="predicted"/>
<accession>A0A1H1LWK3</accession>
<keyword evidence="3" id="KW-1185">Reference proteome</keyword>